<feature type="domain" description="Mannosylglycerate hydrolase MGH1-like glycoside hydrolase" evidence="2">
    <location>
        <begin position="413"/>
        <end position="517"/>
    </location>
</feature>
<gene>
    <name evidence="3" type="ORF">GCM10011387_20570</name>
</gene>
<dbReference type="InterPro" id="IPR008928">
    <property type="entry name" value="6-hairpin_glycosidase_sf"/>
</dbReference>
<reference evidence="3" key="1">
    <citation type="journal article" date="2014" name="Int. J. Syst. Evol. Microbiol.">
        <title>Complete genome sequence of Corynebacterium casei LMG S-19264T (=DSM 44701T), isolated from a smear-ripened cheese.</title>
        <authorList>
            <consortium name="US DOE Joint Genome Institute (JGI-PGF)"/>
            <person name="Walter F."/>
            <person name="Albersmeier A."/>
            <person name="Kalinowski J."/>
            <person name="Ruckert C."/>
        </authorList>
    </citation>
    <scope>NUCLEOTIDE SEQUENCE</scope>
    <source>
        <strain evidence="3">CGMCC 1.15343</strain>
    </source>
</reference>
<dbReference type="SUPFAM" id="SSF48208">
    <property type="entry name" value="Six-hairpin glycosidases"/>
    <property type="match status" value="1"/>
</dbReference>
<protein>
    <submittedName>
        <fullName evidence="3">Glucosidase</fullName>
    </submittedName>
</protein>
<dbReference type="InterPro" id="IPR031335">
    <property type="entry name" value="Glyco_hydro_63_C"/>
</dbReference>
<dbReference type="Gene3D" id="1.50.10.10">
    <property type="match status" value="1"/>
</dbReference>
<proteinExistence type="predicted"/>
<evidence type="ECO:0000313" key="3">
    <source>
        <dbReference type="EMBL" id="GGC67048.1"/>
    </source>
</evidence>
<dbReference type="InterPro" id="IPR012341">
    <property type="entry name" value="6hp_glycosidase-like_sf"/>
</dbReference>
<evidence type="ECO:0000259" key="1">
    <source>
        <dbReference type="Pfam" id="PF03200"/>
    </source>
</evidence>
<dbReference type="GO" id="GO:0004573">
    <property type="term" value="F:Glc3Man9GlcNAc2 oligosaccharide glucosidase activity"/>
    <property type="evidence" value="ECO:0007669"/>
    <property type="project" value="InterPro"/>
</dbReference>
<dbReference type="PANTHER" id="PTHR10412">
    <property type="entry name" value="MANNOSYL-OLIGOSACCHARIDE GLUCOSIDASE"/>
    <property type="match status" value="1"/>
</dbReference>
<sequence>MNQEAKRLGIPNWKKWGPYVSNRQWGTVREDYSANGDVWQSVTHEMARSKAWRWGEEGIGGISDEKQYLCFAPSFWNGKDRIVKENLFGLSNNEGNHGEDVKEQYYYLDSSPTHSYMKMLYKYPQNAFPYEQLRTENRFRSRKEPEYDLLDTGIFNDNAYFDIFIEYAKSAQEDILIKITAHNRHHETAPLTVLPTVWFRNRWSWGYHEKEAQISKKSGTTLSIKEKHLGQYFLYADRPATWLFTENESNPHKLYHGADNGGYYKDGINDYVVDQQLDAINPGQTGTKAAALYELEIEGGQSATVQLRLSKDLLELPFIDFDEIFEERLADTNAFYNDLQADLEDEDERNIQRQALAGLLWNKQFYDYNVRKWLKGDPTSPEPPYEHSNSRNVNWKHLNSADVISMPDKWEFPWFAAWDLAFHCVSFALVDAEFAKSQLLLLTKEWYMHPNGQLPAYEFNFDDTNPPVHAWAAWEVYKIDMRNKDGKGDLPFLESIFQKLVINFTWWVNRKDHAGTNVFGGGFLGLDNIGIFDRSMKLPSGMTIEQADGTSWMAMYALNMMHISLELALNNRVYEDMATKFFEHFLYIAGAIMNIMGPDDTGLWDEEDEFFYDELQMDNGTAIKLKLVSMVGLVPLFAVEVIKEETLKRLPLFAERMQWFLEHRPDLASLVSRWTEPGSENKHLLSLLRGHRMKRILHRMLNETEFLSDYGIRSLSKQYEDTPYVYNGHGEEFVVKYLPGESDSSMFGGNSNWRGPIWMPMNYLLVQSLKTFNDYFSEDFTVEYPTGSGNMLPLDEIADAISERLINLFKLDKNGRRACFGDDELLQSDPNFKDHLLFNEYFHGDSGRGLGAAHQTGWTALVANLIYEKSNAGKEKILTAEEMVG</sequence>
<accession>A0A916UCB7</accession>
<comment type="caution">
    <text evidence="3">The sequence shown here is derived from an EMBL/GenBank/DDBJ whole genome shotgun (WGS) entry which is preliminary data.</text>
</comment>
<name>A0A916UCB7_9SPHI</name>
<evidence type="ECO:0000313" key="4">
    <source>
        <dbReference type="Proteomes" id="UP000651668"/>
    </source>
</evidence>
<dbReference type="AlphaFoldDB" id="A0A916UCB7"/>
<dbReference type="InterPro" id="IPR004888">
    <property type="entry name" value="Glycoside_hydrolase_63"/>
</dbReference>
<organism evidence="3 4">
    <name type="scientific">Pedobacter quisquiliarum</name>
    <dbReference type="NCBI Taxonomy" id="1834438"/>
    <lineage>
        <taxon>Bacteria</taxon>
        <taxon>Pseudomonadati</taxon>
        <taxon>Bacteroidota</taxon>
        <taxon>Sphingobacteriia</taxon>
        <taxon>Sphingobacteriales</taxon>
        <taxon>Sphingobacteriaceae</taxon>
        <taxon>Pedobacter</taxon>
    </lineage>
</organism>
<dbReference type="RefSeq" id="WP_188626810.1">
    <property type="nucleotide sequence ID" value="NZ_BMIL01000006.1"/>
</dbReference>
<feature type="domain" description="Glycosyl hydrolase family 63 C-terminal" evidence="1">
    <location>
        <begin position="691"/>
        <end position="774"/>
    </location>
</feature>
<dbReference type="PANTHER" id="PTHR10412:SF10">
    <property type="entry name" value="GLYCOSYL HYDROLASE FAMILY 63 C-TERMINAL DOMAIN-CONTAINING PROTEIN"/>
    <property type="match status" value="1"/>
</dbReference>
<keyword evidence="4" id="KW-1185">Reference proteome</keyword>
<dbReference type="Pfam" id="PF22422">
    <property type="entry name" value="MGH1-like_GH"/>
    <property type="match status" value="1"/>
</dbReference>
<dbReference type="InterPro" id="IPR054491">
    <property type="entry name" value="MGH1-like_GH"/>
</dbReference>
<dbReference type="Pfam" id="PF03200">
    <property type="entry name" value="Glyco_hydro_63"/>
    <property type="match status" value="1"/>
</dbReference>
<reference evidence="3" key="2">
    <citation type="submission" date="2020-09" db="EMBL/GenBank/DDBJ databases">
        <authorList>
            <person name="Sun Q."/>
            <person name="Zhou Y."/>
        </authorList>
    </citation>
    <scope>NUCLEOTIDE SEQUENCE</scope>
    <source>
        <strain evidence="3">CGMCC 1.15343</strain>
    </source>
</reference>
<evidence type="ECO:0000259" key="2">
    <source>
        <dbReference type="Pfam" id="PF22422"/>
    </source>
</evidence>
<dbReference type="GO" id="GO:0009311">
    <property type="term" value="P:oligosaccharide metabolic process"/>
    <property type="evidence" value="ECO:0007669"/>
    <property type="project" value="InterPro"/>
</dbReference>
<dbReference type="EMBL" id="BMIL01000006">
    <property type="protein sequence ID" value="GGC67048.1"/>
    <property type="molecule type" value="Genomic_DNA"/>
</dbReference>
<dbReference type="Proteomes" id="UP000651668">
    <property type="component" value="Unassembled WGS sequence"/>
</dbReference>